<evidence type="ECO:0000313" key="3">
    <source>
        <dbReference type="EMBL" id="TMS33346.1"/>
    </source>
</evidence>
<keyword evidence="4" id="KW-1185">Reference proteome</keyword>
<evidence type="ECO:0000259" key="2">
    <source>
        <dbReference type="SMART" id="SM00277"/>
    </source>
</evidence>
<keyword evidence="1" id="KW-1015">Disulfide bond</keyword>
<dbReference type="InterPro" id="IPR000118">
    <property type="entry name" value="Granulin"/>
</dbReference>
<dbReference type="SMART" id="SM00277">
    <property type="entry name" value="GRAN"/>
    <property type="match status" value="1"/>
</dbReference>
<dbReference type="Proteomes" id="UP000298663">
    <property type="component" value="Unassembled WGS sequence"/>
</dbReference>
<name>A0A4U8UKK8_STECR</name>
<feature type="domain" description="Granulins" evidence="2">
    <location>
        <begin position="110"/>
        <end position="160"/>
    </location>
</feature>
<evidence type="ECO:0000313" key="4">
    <source>
        <dbReference type="Proteomes" id="UP000298663"/>
    </source>
</evidence>
<dbReference type="InterPro" id="IPR037277">
    <property type="entry name" value="Granulin_sf"/>
</dbReference>
<sequence>MILDRINENKGITCHARFLHDVKLINTLKAAQTKKMLITSSVSLSEWNSLGNESTVRHSELNFLCSRPGFIAVDVRKPGYLTQPSACSLHSFSSAPSNNALFLLLASVATVLGQCPPNQTPCLGCVGLRTCCPFANAVCCRSGLRCCPAGSICSLNEQFCIRRNLAGREIRTPVASSSALFDDVLTANAPTN</sequence>
<proteinExistence type="predicted"/>
<dbReference type="AlphaFoldDB" id="A0A4U8UKK8"/>
<protein>
    <recommendedName>
        <fullName evidence="2">Granulins domain-containing protein</fullName>
    </recommendedName>
</protein>
<dbReference type="Pfam" id="PF00396">
    <property type="entry name" value="Granulin"/>
    <property type="match status" value="1"/>
</dbReference>
<accession>A0A4U8UKK8</accession>
<dbReference type="EMBL" id="AZBU02000001">
    <property type="protein sequence ID" value="TMS33346.1"/>
    <property type="molecule type" value="Genomic_DNA"/>
</dbReference>
<reference evidence="3 4" key="2">
    <citation type="journal article" date="2019" name="G3 (Bethesda)">
        <title>Hybrid Assembly of the Genome of the Entomopathogenic Nematode Steinernema carpocapsae Identifies the X-Chromosome.</title>
        <authorList>
            <person name="Serra L."/>
            <person name="Macchietto M."/>
            <person name="Macias-Munoz A."/>
            <person name="McGill C.J."/>
            <person name="Rodriguez I.M."/>
            <person name="Rodriguez B."/>
            <person name="Murad R."/>
            <person name="Mortazavi A."/>
        </authorList>
    </citation>
    <scope>NUCLEOTIDE SEQUENCE [LARGE SCALE GENOMIC DNA]</scope>
    <source>
        <strain evidence="3 4">ALL</strain>
    </source>
</reference>
<gene>
    <name evidence="3" type="ORF">L596_001102</name>
</gene>
<dbReference type="Gene3D" id="2.10.25.160">
    <property type="entry name" value="Granulin"/>
    <property type="match status" value="1"/>
</dbReference>
<organism evidence="3 4">
    <name type="scientific">Steinernema carpocapsae</name>
    <name type="common">Entomopathogenic nematode</name>
    <dbReference type="NCBI Taxonomy" id="34508"/>
    <lineage>
        <taxon>Eukaryota</taxon>
        <taxon>Metazoa</taxon>
        <taxon>Ecdysozoa</taxon>
        <taxon>Nematoda</taxon>
        <taxon>Chromadorea</taxon>
        <taxon>Rhabditida</taxon>
        <taxon>Tylenchina</taxon>
        <taxon>Panagrolaimomorpha</taxon>
        <taxon>Strongyloidoidea</taxon>
        <taxon>Steinernematidae</taxon>
        <taxon>Steinernema</taxon>
    </lineage>
</organism>
<evidence type="ECO:0000256" key="1">
    <source>
        <dbReference type="ARBA" id="ARBA00023157"/>
    </source>
</evidence>
<comment type="caution">
    <text evidence="3">The sequence shown here is derived from an EMBL/GenBank/DDBJ whole genome shotgun (WGS) entry which is preliminary data.</text>
</comment>
<reference evidence="3 4" key="1">
    <citation type="journal article" date="2015" name="Genome Biol.">
        <title>Comparative genomics of Steinernema reveals deeply conserved gene regulatory networks.</title>
        <authorList>
            <person name="Dillman A.R."/>
            <person name="Macchietto M."/>
            <person name="Porter C.F."/>
            <person name="Rogers A."/>
            <person name="Williams B."/>
            <person name="Antoshechkin I."/>
            <person name="Lee M.M."/>
            <person name="Goodwin Z."/>
            <person name="Lu X."/>
            <person name="Lewis E.E."/>
            <person name="Goodrich-Blair H."/>
            <person name="Stock S.P."/>
            <person name="Adams B.J."/>
            <person name="Sternberg P.W."/>
            <person name="Mortazavi A."/>
        </authorList>
    </citation>
    <scope>NUCLEOTIDE SEQUENCE [LARGE SCALE GENOMIC DNA]</scope>
    <source>
        <strain evidence="3 4">ALL</strain>
    </source>
</reference>